<dbReference type="HOGENOM" id="CLU_2406497_0_0_2"/>
<protein>
    <submittedName>
        <fullName evidence="2">Phosphoribosylformylglycinamidine synthase</fullName>
        <ecNumber evidence="2">6.3.5.3</ecNumber>
    </submittedName>
</protein>
<proteinExistence type="predicted"/>
<dbReference type="RefSeq" id="WP_012712802.1">
    <property type="nucleotide sequence ID" value="NC_012589.1"/>
</dbReference>
<dbReference type="KEGG" id="sis:LS215_0143"/>
<dbReference type="EMBL" id="CP001399">
    <property type="protein sequence ID" value="ACP34297.1"/>
    <property type="molecule type" value="Genomic_DNA"/>
</dbReference>
<name>C3MJL9_SACI2</name>
<feature type="transmembrane region" description="Helical" evidence="1">
    <location>
        <begin position="46"/>
        <end position="66"/>
    </location>
</feature>
<feature type="transmembrane region" description="Helical" evidence="1">
    <location>
        <begin position="6"/>
        <end position="26"/>
    </location>
</feature>
<dbReference type="GeneID" id="7797210"/>
<dbReference type="Proteomes" id="UP000001747">
    <property type="component" value="Chromosome"/>
</dbReference>
<evidence type="ECO:0000256" key="1">
    <source>
        <dbReference type="SAM" id="Phobius"/>
    </source>
</evidence>
<dbReference type="AlphaFoldDB" id="C3MJL9"/>
<organism evidence="2 3">
    <name type="scientific">Saccharolobus islandicus (strain L.S.2.15 / Lassen #1)</name>
    <name type="common">Sulfolobus islandicus</name>
    <dbReference type="NCBI Taxonomy" id="429572"/>
    <lineage>
        <taxon>Archaea</taxon>
        <taxon>Thermoproteota</taxon>
        <taxon>Thermoprotei</taxon>
        <taxon>Sulfolobales</taxon>
        <taxon>Sulfolobaceae</taxon>
        <taxon>Saccharolobus</taxon>
    </lineage>
</organism>
<accession>C3MJL9</accession>
<gene>
    <name evidence="2" type="ordered locus">LS215_0143</name>
</gene>
<keyword evidence="2" id="KW-0436">Ligase</keyword>
<reference evidence="2 3" key="1">
    <citation type="journal article" date="2009" name="Proc. Natl. Acad. Sci. U.S.A.">
        <title>Biogeography of the Sulfolobus islandicus pan-genome.</title>
        <authorList>
            <person name="Reno M.L."/>
            <person name="Held N.L."/>
            <person name="Fields C.J."/>
            <person name="Burke P.V."/>
            <person name="Whitaker R.J."/>
        </authorList>
    </citation>
    <scope>NUCLEOTIDE SEQUENCE [LARGE SCALE GENOMIC DNA]</scope>
    <source>
        <strain evidence="3">L.S.2.15 / Lassen #1</strain>
    </source>
</reference>
<evidence type="ECO:0000313" key="3">
    <source>
        <dbReference type="Proteomes" id="UP000001747"/>
    </source>
</evidence>
<keyword evidence="1" id="KW-1133">Transmembrane helix</keyword>
<sequence>MILIPAKYAEIALGFDSIMLIMSLLFRKPKGWKERSTLDRKSIKRLGYYLVISAIALLVLNHYAFYTNYLDYFEGLMVDAFFFYLGLRAVTQNE</sequence>
<dbReference type="GO" id="GO:0004642">
    <property type="term" value="F:phosphoribosylformylglycinamidine synthase activity"/>
    <property type="evidence" value="ECO:0007669"/>
    <property type="project" value="UniProtKB-EC"/>
</dbReference>
<keyword evidence="1" id="KW-0472">Membrane</keyword>
<evidence type="ECO:0000313" key="2">
    <source>
        <dbReference type="EMBL" id="ACP34297.1"/>
    </source>
</evidence>
<keyword evidence="1" id="KW-0812">Transmembrane</keyword>
<dbReference type="EC" id="6.3.5.3" evidence="2"/>